<reference evidence="6" key="2">
    <citation type="submission" date="2021-09" db="EMBL/GenBank/DDBJ databases">
        <authorList>
            <person name="Gilroy R."/>
        </authorList>
    </citation>
    <scope>NUCLEOTIDE SEQUENCE</scope>
    <source>
        <strain evidence="6">ChiGjej2B2-7701</strain>
    </source>
</reference>
<name>A0A921IQ64_9ACTN</name>
<dbReference type="InterPro" id="IPR036908">
    <property type="entry name" value="RlpA-like_sf"/>
</dbReference>
<evidence type="ECO:0000256" key="2">
    <source>
        <dbReference type="SAM" id="Coils"/>
    </source>
</evidence>
<dbReference type="AlphaFoldDB" id="A0A921IQ64"/>
<feature type="coiled-coil region" evidence="2">
    <location>
        <begin position="45"/>
        <end position="93"/>
    </location>
</feature>
<dbReference type="InterPro" id="IPR009009">
    <property type="entry name" value="RlpA-like_DPBB"/>
</dbReference>
<dbReference type="SUPFAM" id="SSF50685">
    <property type="entry name" value="Barwin-like endoglucanases"/>
    <property type="match status" value="1"/>
</dbReference>
<dbReference type="EMBL" id="DYVF01000033">
    <property type="protein sequence ID" value="HJG30708.1"/>
    <property type="molecule type" value="Genomic_DNA"/>
</dbReference>
<evidence type="ECO:0000259" key="4">
    <source>
        <dbReference type="Pfam" id="PF03330"/>
    </source>
</evidence>
<gene>
    <name evidence="6" type="ORF">K8U80_04860</name>
</gene>
<dbReference type="Pfam" id="PF24568">
    <property type="entry name" value="CC_PcsB"/>
    <property type="match status" value="1"/>
</dbReference>
<proteinExistence type="predicted"/>
<feature type="compositionally biased region" description="Polar residues" evidence="3">
    <location>
        <begin position="242"/>
        <end position="254"/>
    </location>
</feature>
<dbReference type="PANTHER" id="PTHR34183:SF8">
    <property type="entry name" value="ENDOLYTIC PEPTIDOGLYCAN TRANSGLYCOSYLASE RLPA-RELATED"/>
    <property type="match status" value="1"/>
</dbReference>
<protein>
    <submittedName>
        <fullName evidence="6">Septal ring lytic transglycosylase RlpA family protein</fullName>
    </submittedName>
</protein>
<reference evidence="6" key="1">
    <citation type="journal article" date="2021" name="PeerJ">
        <title>Extensive microbial diversity within the chicken gut microbiome revealed by metagenomics and culture.</title>
        <authorList>
            <person name="Gilroy R."/>
            <person name="Ravi A."/>
            <person name="Getino M."/>
            <person name="Pursley I."/>
            <person name="Horton D.L."/>
            <person name="Alikhan N.F."/>
            <person name="Baker D."/>
            <person name="Gharbi K."/>
            <person name="Hall N."/>
            <person name="Watson M."/>
            <person name="Adriaenssens E.M."/>
            <person name="Foster-Nyarko E."/>
            <person name="Jarju S."/>
            <person name="Secka A."/>
            <person name="Antonio M."/>
            <person name="Oren A."/>
            <person name="Chaudhuri R.R."/>
            <person name="La Ragione R."/>
            <person name="Hildebrand F."/>
            <person name="Pallen M.J."/>
        </authorList>
    </citation>
    <scope>NUCLEOTIDE SEQUENCE</scope>
    <source>
        <strain evidence="6">ChiGjej2B2-7701</strain>
    </source>
</reference>
<dbReference type="Gene3D" id="6.10.250.3150">
    <property type="match status" value="1"/>
</dbReference>
<feature type="region of interest" description="Disordered" evidence="3">
    <location>
        <begin position="193"/>
        <end position="286"/>
    </location>
</feature>
<sequence>MSPMSSVSSRPSRPWSRIACTAGLAAVLGLTGAFGPFVSAAHAATAETTAELDRLTEQVAQAQTTHSDAIARATELNDQIAQQADEILHLEQDIMPVYRERAAEAASRLYKMHETSGNIISLLFSASSFSDFITQMKYLNVIQDDNASVLADLEEASAELNARLAELTQAKDDALSEEQKAADALDQVSAAQAALEERAASEDAAEAEAARKAADEAAAIQAQMQQQNEQTSAATESADDAISQQPEQDPAQDTTESEAPQESEPALETPQDSTSDSESGWMTGVASHYGTGDGLMGSLTASGEPVTETSMCIAMLDVPLGTKVEIRYGGKTVVARVNDRGPYAHGRVIDMQPAVARALDFISVGVGTVEYRIL</sequence>
<dbReference type="PANTHER" id="PTHR34183">
    <property type="entry name" value="ENDOLYTIC PEPTIDOGLYCAN TRANSGLYCOSYLASE RLPA"/>
    <property type="match status" value="1"/>
</dbReference>
<feature type="domain" description="RlpA-like protein double-psi beta-barrel" evidence="4">
    <location>
        <begin position="283"/>
        <end position="371"/>
    </location>
</feature>
<dbReference type="Pfam" id="PF03330">
    <property type="entry name" value="DPBB_1"/>
    <property type="match status" value="1"/>
</dbReference>
<comment type="caution">
    <text evidence="6">The sequence shown here is derived from an EMBL/GenBank/DDBJ whole genome shotgun (WGS) entry which is preliminary data.</text>
</comment>
<dbReference type="Gene3D" id="2.40.40.10">
    <property type="entry name" value="RlpA-like domain"/>
    <property type="match status" value="1"/>
</dbReference>
<evidence type="ECO:0000313" key="7">
    <source>
        <dbReference type="Proteomes" id="UP000746751"/>
    </source>
</evidence>
<accession>A0A921IQ64</accession>
<dbReference type="CDD" id="cd22268">
    <property type="entry name" value="DPBB_RlpA-like"/>
    <property type="match status" value="1"/>
</dbReference>
<organism evidence="6 7">
    <name type="scientific">Collinsella ihumii</name>
    <dbReference type="NCBI Taxonomy" id="1720204"/>
    <lineage>
        <taxon>Bacteria</taxon>
        <taxon>Bacillati</taxon>
        <taxon>Actinomycetota</taxon>
        <taxon>Coriobacteriia</taxon>
        <taxon>Coriobacteriales</taxon>
        <taxon>Coriobacteriaceae</taxon>
        <taxon>Collinsella</taxon>
    </lineage>
</organism>
<keyword evidence="1" id="KW-0732">Signal</keyword>
<evidence type="ECO:0000256" key="1">
    <source>
        <dbReference type="ARBA" id="ARBA00022729"/>
    </source>
</evidence>
<evidence type="ECO:0000259" key="5">
    <source>
        <dbReference type="Pfam" id="PF24568"/>
    </source>
</evidence>
<feature type="compositionally biased region" description="Polar residues" evidence="3">
    <location>
        <begin position="270"/>
        <end position="280"/>
    </location>
</feature>
<dbReference type="Proteomes" id="UP000746751">
    <property type="component" value="Unassembled WGS sequence"/>
</dbReference>
<keyword evidence="2" id="KW-0175">Coiled coil</keyword>
<evidence type="ECO:0000313" key="6">
    <source>
        <dbReference type="EMBL" id="HJG30708.1"/>
    </source>
</evidence>
<evidence type="ECO:0000256" key="3">
    <source>
        <dbReference type="SAM" id="MobiDB-lite"/>
    </source>
</evidence>
<feature type="domain" description="Peptidoglycan hydrolase PcsB coiled-coil" evidence="5">
    <location>
        <begin position="104"/>
        <end position="161"/>
    </location>
</feature>
<dbReference type="InterPro" id="IPR057309">
    <property type="entry name" value="PcsB_CC"/>
</dbReference>
<feature type="compositionally biased region" description="Low complexity" evidence="3">
    <location>
        <begin position="216"/>
        <end position="234"/>
    </location>
</feature>